<dbReference type="Proteomes" id="UP000295621">
    <property type="component" value="Unassembled WGS sequence"/>
</dbReference>
<gene>
    <name evidence="2" type="ORF">E1212_19190</name>
</gene>
<evidence type="ECO:0000256" key="1">
    <source>
        <dbReference type="SAM" id="Phobius"/>
    </source>
</evidence>
<sequence>MTPFDDDELARALARVPVGAYAPLGRLQGRARQLQVRRRLAGTGIALAAALAVAIPSALAFGDGDVFTPAPPAGGTPGPFPTEGFQTECPATYGDRLDAIEPIETLVHLAGPDALPPSVRLLWDESAAPAPSTASGTDNSQETDAVGAAFAMCPASWDQSVLVVQSADGVIERTVHVAAVGDQRLVGDERRELEAGSTRIRIDTEIGEQAGLLLAEWDDAEGMTWRLTSSSMSDDELVELVQTMVTEGDEIDLSGWSGAQDAEQVIQHTGAGDRPATYVYTAFAEQAQLQLTVTDDNRTRWLDAGAGTREVDVAGVPGLLSEDAAGGWTLVWQPDPASTAMLNGVVDPEELLAIAATVGRVPSNDQRLVDAWTPRASQ</sequence>
<keyword evidence="1" id="KW-0812">Transmembrane</keyword>
<keyword evidence="1" id="KW-0472">Membrane</keyword>
<dbReference type="EMBL" id="SMKL01000046">
    <property type="protein sequence ID" value="TDC49100.1"/>
    <property type="molecule type" value="Genomic_DNA"/>
</dbReference>
<protein>
    <submittedName>
        <fullName evidence="2">Uncharacterized protein</fullName>
    </submittedName>
</protein>
<reference evidence="2 3" key="1">
    <citation type="submission" date="2019-02" db="EMBL/GenBank/DDBJ databases">
        <title>Draft genome sequences of novel Actinobacteria.</title>
        <authorList>
            <person name="Sahin N."/>
            <person name="Ay H."/>
            <person name="Saygin H."/>
        </authorList>
    </citation>
    <scope>NUCLEOTIDE SEQUENCE [LARGE SCALE GENOMIC DNA]</scope>
    <source>
        <strain evidence="2 3">KC603</strain>
    </source>
</reference>
<evidence type="ECO:0000313" key="2">
    <source>
        <dbReference type="EMBL" id="TDC49100.1"/>
    </source>
</evidence>
<name>A0A4R4RI87_9ACTN</name>
<feature type="transmembrane region" description="Helical" evidence="1">
    <location>
        <begin position="40"/>
        <end position="61"/>
    </location>
</feature>
<proteinExistence type="predicted"/>
<dbReference type="OrthoDB" id="5189119at2"/>
<keyword evidence="3" id="KW-1185">Reference proteome</keyword>
<keyword evidence="1" id="KW-1133">Transmembrane helix</keyword>
<accession>A0A4R4RI87</accession>
<organism evidence="2 3">
    <name type="scientific">Jiangella ureilytica</name>
    <dbReference type="NCBI Taxonomy" id="2530374"/>
    <lineage>
        <taxon>Bacteria</taxon>
        <taxon>Bacillati</taxon>
        <taxon>Actinomycetota</taxon>
        <taxon>Actinomycetes</taxon>
        <taxon>Jiangellales</taxon>
        <taxon>Jiangellaceae</taxon>
        <taxon>Jiangella</taxon>
    </lineage>
</organism>
<evidence type="ECO:0000313" key="3">
    <source>
        <dbReference type="Proteomes" id="UP000295621"/>
    </source>
</evidence>
<dbReference type="RefSeq" id="WP_131985376.1">
    <property type="nucleotide sequence ID" value="NZ_SMKL01000046.1"/>
</dbReference>
<comment type="caution">
    <text evidence="2">The sequence shown here is derived from an EMBL/GenBank/DDBJ whole genome shotgun (WGS) entry which is preliminary data.</text>
</comment>
<dbReference type="AlphaFoldDB" id="A0A4R4RI87"/>